<accession>A0A8C5XUT8</accession>
<proteinExistence type="inferred from homology"/>
<feature type="region of interest" description="Disordered" evidence="6">
    <location>
        <begin position="467"/>
        <end position="508"/>
    </location>
</feature>
<dbReference type="EMBL" id="ABDC03005827">
    <property type="status" value="NOT_ANNOTATED_CDS"/>
    <property type="molecule type" value="Genomic_DNA"/>
</dbReference>
<feature type="region of interest" description="Disordered" evidence="6">
    <location>
        <begin position="522"/>
        <end position="642"/>
    </location>
</feature>
<evidence type="ECO:0000256" key="2">
    <source>
        <dbReference type="ARBA" id="ARBA00009565"/>
    </source>
</evidence>
<feature type="transmembrane region" description="Helical" evidence="7">
    <location>
        <begin position="76"/>
        <end position="95"/>
    </location>
</feature>
<keyword evidence="5 7" id="KW-0472">Membrane</keyword>
<dbReference type="PANTHER" id="PTHR23320:SF10">
    <property type="entry name" value="MEMBRANE-SPANNING 4-DOMAINS SUBFAMILY A MEMBER 14"/>
    <property type="match status" value="1"/>
</dbReference>
<sequence>MESPSRDKRAAHFITIQPTETIFTALPYRPHSSLLEFLRGEPKVLGALQIMLGLIIIGFGMIFVFNFLVFSQEFPLVFLTGYPFWGALIVSTGQGVTGMNVISSLVAVAGITLTIITYRYQYNYCQRPSLEGICVFGTTLFLGILSVLLIISIAELSISVTIATFRNKCWIHSDEIVFFLPSDIPQNSEQPGPGQNALLQFELQEESSGDDPIMNLQPVFFGGYAFFKLRITRSPLASQPSIYYTASESIFPTSYEEFLPPILKRKPSEHIMHILEDSTFEELKGEDLQPATVQRPKMKSQLAQDQDLPFQFLPSHSVLKRQELSPEDLPSQAPPVQTLPVQNMLSKSPSIHGVQSFDLTGEDMPYQYIPSLDTSSQNTPFQDALSQDTPSQGKRSQDTLSEALSKVMLPEVSTPNTKRFPNVKSLLQQPPGLQPQNIQRQNPELLQIPYEDIRSEVMEETKKWDSAEELHRKKSSRRYSLDQQTKRYHSSRRRSLDQHPKSWQSSKWKALEKQIRHLLSQKKQSLDKRIQSSQTPEKLPDQQHTDVHQAKGKQAPISQFKDGQKKDHRAEKQESPKKQNQDQQPNDQQAQEVKSPKGQSQNFQVKGQRTQMKKAPNQLCQDQEYQIQQQQDWQPPQNAAQH</sequence>
<evidence type="ECO:0000256" key="1">
    <source>
        <dbReference type="ARBA" id="ARBA00004141"/>
    </source>
</evidence>
<evidence type="ECO:0000256" key="7">
    <source>
        <dbReference type="SAM" id="Phobius"/>
    </source>
</evidence>
<dbReference type="InterPro" id="IPR030417">
    <property type="entry name" value="MS4A"/>
</dbReference>
<organism evidence="8 9">
    <name type="scientific">Microcebus murinus</name>
    <name type="common">Gray mouse lemur</name>
    <name type="synonym">Lemur murinus</name>
    <dbReference type="NCBI Taxonomy" id="30608"/>
    <lineage>
        <taxon>Eukaryota</taxon>
        <taxon>Metazoa</taxon>
        <taxon>Chordata</taxon>
        <taxon>Craniata</taxon>
        <taxon>Vertebrata</taxon>
        <taxon>Euteleostomi</taxon>
        <taxon>Mammalia</taxon>
        <taxon>Eutheria</taxon>
        <taxon>Euarchontoglires</taxon>
        <taxon>Primates</taxon>
        <taxon>Strepsirrhini</taxon>
        <taxon>Lemuriformes</taxon>
        <taxon>Cheirogaleidae</taxon>
        <taxon>Microcebus</taxon>
    </lineage>
</organism>
<name>A0A8C5XUT8_MICMU</name>
<dbReference type="Ensembl" id="ENSMICT00000069240.1">
    <property type="protein sequence ID" value="ENSMICP00000041619.1"/>
    <property type="gene ID" value="ENSMICG00000048047.1"/>
</dbReference>
<feature type="compositionally biased region" description="Polar residues" evidence="6">
    <location>
        <begin position="372"/>
        <end position="402"/>
    </location>
</feature>
<feature type="transmembrane region" description="Helical" evidence="7">
    <location>
        <begin position="44"/>
        <end position="69"/>
    </location>
</feature>
<dbReference type="GeneTree" id="ENSGT00940000163132"/>
<keyword evidence="4 7" id="KW-1133">Transmembrane helix</keyword>
<reference evidence="8" key="1">
    <citation type="submission" date="2016-12" db="EMBL/GenBank/DDBJ databases">
        <title>Mouse lemur reference genome and diversity panel.</title>
        <authorList>
            <person name="Harris R."/>
            <person name="Larsen P."/>
            <person name="Liu Y."/>
            <person name="Hughes D.S."/>
            <person name="Murali S."/>
            <person name="Raveendran M."/>
            <person name="Korchina V."/>
            <person name="Wang M."/>
            <person name="Jhangiani S."/>
            <person name="Bandaranaike D."/>
            <person name="Bellair M."/>
            <person name="Blankenburg K."/>
            <person name="Chao H."/>
            <person name="Dahdouli M."/>
            <person name="Dinh H."/>
            <person name="Doddapaneni H."/>
            <person name="English A."/>
            <person name="Firestine M."/>
            <person name="Gnanaolivu R."/>
            <person name="Gross S."/>
            <person name="Hernandez B."/>
            <person name="Javaid M."/>
            <person name="Jayaseelan J."/>
            <person name="Jones J."/>
            <person name="Khan Z."/>
            <person name="Kovar C."/>
            <person name="Kurapati P."/>
            <person name="Le B."/>
            <person name="Lee S."/>
            <person name="Li M."/>
            <person name="Mathew T."/>
            <person name="Narasimhan A."/>
            <person name="Ngo D."/>
            <person name="Nguyen L."/>
            <person name="Okwuonu G."/>
            <person name="Ongeri F."/>
            <person name="Osuji N."/>
            <person name="Pu L.-L."/>
            <person name="Puazo M."/>
            <person name="Quiroz J."/>
            <person name="Raj R."/>
            <person name="Rajbhandari K."/>
            <person name="Reid J.G."/>
            <person name="Santibanez J."/>
            <person name="Sexton D."/>
            <person name="Skinner E."/>
            <person name="Vee V."/>
            <person name="Weissenberger G."/>
            <person name="Wu Y."/>
            <person name="Xin Y."/>
            <person name="Han Y."/>
            <person name="Campbell C."/>
            <person name="Brown A."/>
            <person name="Sullivan B."/>
            <person name="Shelton J."/>
            <person name="Brown S."/>
            <person name="Dudchenko O."/>
            <person name="Machol I."/>
            <person name="Durand N."/>
            <person name="Shamim M."/>
            <person name="Lieberman A."/>
            <person name="Muzny D.M."/>
            <person name="Richards S."/>
            <person name="Yoder A."/>
            <person name="Worley K.C."/>
            <person name="Rogers J."/>
            <person name="Gibbs R.A."/>
        </authorList>
    </citation>
    <scope>NUCLEOTIDE SEQUENCE [LARGE SCALE GENOMIC DNA]</scope>
</reference>
<dbReference type="Proteomes" id="UP000694394">
    <property type="component" value="Chromosome 5"/>
</dbReference>
<reference evidence="8" key="3">
    <citation type="submission" date="2025-09" db="UniProtKB">
        <authorList>
            <consortium name="Ensembl"/>
        </authorList>
    </citation>
    <scope>IDENTIFICATION</scope>
</reference>
<feature type="compositionally biased region" description="Polar residues" evidence="6">
    <location>
        <begin position="597"/>
        <end position="610"/>
    </location>
</feature>
<dbReference type="AlphaFoldDB" id="A0A8C5XUT8"/>
<dbReference type="InterPro" id="IPR007237">
    <property type="entry name" value="CD20-like"/>
</dbReference>
<evidence type="ECO:0000313" key="8">
    <source>
        <dbReference type="Ensembl" id="ENSMICP00000041619.1"/>
    </source>
</evidence>
<evidence type="ECO:0000256" key="5">
    <source>
        <dbReference type="ARBA" id="ARBA00023136"/>
    </source>
</evidence>
<feature type="compositionally biased region" description="Basic and acidic residues" evidence="6">
    <location>
        <begin position="538"/>
        <end position="549"/>
    </location>
</feature>
<protein>
    <submittedName>
        <fullName evidence="8">Membrane spanning 4-domains A14</fullName>
    </submittedName>
</protein>
<keyword evidence="3 7" id="KW-0812">Transmembrane</keyword>
<evidence type="ECO:0000313" key="9">
    <source>
        <dbReference type="Proteomes" id="UP000694394"/>
    </source>
</evidence>
<feature type="compositionally biased region" description="Basic and acidic residues" evidence="6">
    <location>
        <begin position="562"/>
        <end position="580"/>
    </location>
</feature>
<dbReference type="Pfam" id="PF04103">
    <property type="entry name" value="CD20"/>
    <property type="match status" value="1"/>
</dbReference>
<reference evidence="8" key="2">
    <citation type="submission" date="2025-08" db="UniProtKB">
        <authorList>
            <consortium name="Ensembl"/>
        </authorList>
    </citation>
    <scope>IDENTIFICATION</scope>
</reference>
<feature type="transmembrane region" description="Helical" evidence="7">
    <location>
        <begin position="132"/>
        <end position="154"/>
    </location>
</feature>
<feature type="compositionally biased region" description="Low complexity" evidence="6">
    <location>
        <begin position="426"/>
        <end position="436"/>
    </location>
</feature>
<evidence type="ECO:0000256" key="3">
    <source>
        <dbReference type="ARBA" id="ARBA00022692"/>
    </source>
</evidence>
<feature type="region of interest" description="Disordered" evidence="6">
    <location>
        <begin position="365"/>
        <end position="444"/>
    </location>
</feature>
<dbReference type="GO" id="GO:0005886">
    <property type="term" value="C:plasma membrane"/>
    <property type="evidence" value="ECO:0007669"/>
    <property type="project" value="TreeGrafter"/>
</dbReference>
<evidence type="ECO:0000256" key="6">
    <source>
        <dbReference type="SAM" id="MobiDB-lite"/>
    </source>
</evidence>
<dbReference type="GO" id="GO:0007166">
    <property type="term" value="P:cell surface receptor signaling pathway"/>
    <property type="evidence" value="ECO:0007669"/>
    <property type="project" value="TreeGrafter"/>
</dbReference>
<dbReference type="PANTHER" id="PTHR23320">
    <property type="entry name" value="MEMBRANE-SPANNING 4-DOMAINS SUBFAMILY A MS4A -RELATED"/>
    <property type="match status" value="1"/>
</dbReference>
<comment type="subcellular location">
    <subcellularLocation>
        <location evidence="1">Membrane</location>
        <topology evidence="1">Multi-pass membrane protein</topology>
    </subcellularLocation>
</comment>
<feature type="compositionally biased region" description="Low complexity" evidence="6">
    <location>
        <begin position="618"/>
        <end position="642"/>
    </location>
</feature>
<comment type="similarity">
    <text evidence="2">Belongs to the MS4A family.</text>
</comment>
<feature type="transmembrane region" description="Helical" evidence="7">
    <location>
        <begin position="101"/>
        <end position="120"/>
    </location>
</feature>
<gene>
    <name evidence="8" type="primary">MS4A14</name>
</gene>
<evidence type="ECO:0000256" key="4">
    <source>
        <dbReference type="ARBA" id="ARBA00022989"/>
    </source>
</evidence>
<keyword evidence="9" id="KW-1185">Reference proteome</keyword>